<dbReference type="GO" id="GO:0003871">
    <property type="term" value="F:5-methyltetrahydropteroyltriglutamate-homocysteine S-methyltransferase activity"/>
    <property type="evidence" value="ECO:0007669"/>
    <property type="project" value="InterPro"/>
</dbReference>
<sequence length="185" mass="20720">MKTSTDRILTTHVGSLPRPAKVAEFLVKKEYAEVYDRETYDRCMEHAVNQVVGEQLQLGMDIVNDGEMSKTGYATYIQDRLSGFSGDSPPVHFDDLSGLPNYRQRMGQDAGTQKRVRRPKCTGPIRFTDASELDKDVERLRSALDFHGALEGFMNAASPGVIAVFQINDFYPSDEDYLEALAEAM</sequence>
<dbReference type="AlphaFoldDB" id="A0A382F7F5"/>
<reference evidence="2" key="1">
    <citation type="submission" date="2018-05" db="EMBL/GenBank/DDBJ databases">
        <authorList>
            <person name="Lanie J.A."/>
            <person name="Ng W.-L."/>
            <person name="Kazmierczak K.M."/>
            <person name="Andrzejewski T.M."/>
            <person name="Davidsen T.M."/>
            <person name="Wayne K.J."/>
            <person name="Tettelin H."/>
            <person name="Glass J.I."/>
            <person name="Rusch D."/>
            <person name="Podicherti R."/>
            <person name="Tsui H.-C.T."/>
            <person name="Winkler M.E."/>
        </authorList>
    </citation>
    <scope>NUCLEOTIDE SEQUENCE</scope>
</reference>
<name>A0A382F7F5_9ZZZZ</name>
<dbReference type="EMBL" id="UINC01048445">
    <property type="protein sequence ID" value="SVB58978.1"/>
    <property type="molecule type" value="Genomic_DNA"/>
</dbReference>
<dbReference type="GO" id="GO:0008270">
    <property type="term" value="F:zinc ion binding"/>
    <property type="evidence" value="ECO:0007669"/>
    <property type="project" value="InterPro"/>
</dbReference>
<organism evidence="2">
    <name type="scientific">marine metagenome</name>
    <dbReference type="NCBI Taxonomy" id="408172"/>
    <lineage>
        <taxon>unclassified sequences</taxon>
        <taxon>metagenomes</taxon>
        <taxon>ecological metagenomes</taxon>
    </lineage>
</organism>
<dbReference type="InterPro" id="IPR002629">
    <property type="entry name" value="Met_Synth_C/arc"/>
</dbReference>
<evidence type="ECO:0000259" key="1">
    <source>
        <dbReference type="Pfam" id="PF01717"/>
    </source>
</evidence>
<dbReference type="GO" id="GO:0009086">
    <property type="term" value="P:methionine biosynthetic process"/>
    <property type="evidence" value="ECO:0007669"/>
    <property type="project" value="InterPro"/>
</dbReference>
<dbReference type="SUPFAM" id="SSF51726">
    <property type="entry name" value="UROD/MetE-like"/>
    <property type="match status" value="1"/>
</dbReference>
<evidence type="ECO:0000313" key="2">
    <source>
        <dbReference type="EMBL" id="SVB58978.1"/>
    </source>
</evidence>
<protein>
    <recommendedName>
        <fullName evidence="1">Cobalamin-independent methionine synthase MetE C-terminal/archaeal domain-containing protein</fullName>
    </recommendedName>
</protein>
<dbReference type="Gene3D" id="3.20.20.210">
    <property type="match status" value="1"/>
</dbReference>
<proteinExistence type="predicted"/>
<dbReference type="Pfam" id="PF01717">
    <property type="entry name" value="Meth_synt_2"/>
    <property type="match status" value="1"/>
</dbReference>
<dbReference type="InterPro" id="IPR038071">
    <property type="entry name" value="UROD/MetE-like_sf"/>
</dbReference>
<feature type="non-terminal residue" evidence="2">
    <location>
        <position position="185"/>
    </location>
</feature>
<gene>
    <name evidence="2" type="ORF">METZ01_LOCUS211832</name>
</gene>
<feature type="domain" description="Cobalamin-independent methionine synthase MetE C-terminal/archaeal" evidence="1">
    <location>
        <begin position="9"/>
        <end position="169"/>
    </location>
</feature>
<accession>A0A382F7F5</accession>